<feature type="domain" description="DUF985" evidence="1">
    <location>
        <begin position="5"/>
        <end position="131"/>
    </location>
</feature>
<evidence type="ECO:0000259" key="1">
    <source>
        <dbReference type="Pfam" id="PF06172"/>
    </source>
</evidence>
<reference evidence="2 3" key="1">
    <citation type="submission" date="2006-01" db="EMBL/GenBank/DDBJ databases">
        <authorList>
            <person name="Hagstrom A."/>
            <person name="Ferriera S."/>
            <person name="Johnson J."/>
            <person name="Kravitz S."/>
            <person name="Halpern A."/>
            <person name="Remington K."/>
            <person name="Beeson K."/>
            <person name="Tran B."/>
            <person name="Rogers Y.-H."/>
            <person name="Friedman R."/>
            <person name="Venter J.C."/>
        </authorList>
    </citation>
    <scope>NUCLEOTIDE SEQUENCE [LARGE SCALE GENOMIC DNA]</scope>
    <source>
        <strain evidence="2 3">SKA53</strain>
    </source>
</reference>
<protein>
    <recommendedName>
        <fullName evidence="1">DUF985 domain-containing protein</fullName>
    </recommendedName>
</protein>
<dbReference type="AlphaFoldDB" id="A3V4D9"/>
<keyword evidence="3" id="KW-1185">Reference proteome</keyword>
<dbReference type="InterPro" id="IPR011051">
    <property type="entry name" value="RmlC_Cupin_sf"/>
</dbReference>
<dbReference type="PANTHER" id="PTHR33387">
    <property type="entry name" value="RMLC-LIKE JELLY ROLL FOLD PROTEIN"/>
    <property type="match status" value="1"/>
</dbReference>
<sequence>MTADDIIAHLQLAPHPEGGFYRQTWVAQNAGRPVGTCIYFLLKAGAGSHWHRVDAVEIWHYYAGAPLVLSLSPDDAGPAVDHVLGPDLIAGQLPQIIVPDQHWQAARSTGDWTLVGCTVSPGFDFAGFTLADPGFDIPRGRA</sequence>
<dbReference type="Proteomes" id="UP000004507">
    <property type="component" value="Unassembled WGS sequence"/>
</dbReference>
<dbReference type="CDD" id="cd06121">
    <property type="entry name" value="cupin_YML079wp"/>
    <property type="match status" value="1"/>
</dbReference>
<dbReference type="eggNOG" id="COG3542">
    <property type="taxonomic scope" value="Bacteria"/>
</dbReference>
<dbReference type="SUPFAM" id="SSF51182">
    <property type="entry name" value="RmlC-like cupins"/>
    <property type="match status" value="1"/>
</dbReference>
<evidence type="ECO:0000313" key="2">
    <source>
        <dbReference type="EMBL" id="EAQ07346.1"/>
    </source>
</evidence>
<dbReference type="RefSeq" id="WP_007204576.1">
    <property type="nucleotide sequence ID" value="NZ_CH672414.1"/>
</dbReference>
<dbReference type="EMBL" id="AAMS01000003">
    <property type="protein sequence ID" value="EAQ07346.1"/>
    <property type="molecule type" value="Genomic_DNA"/>
</dbReference>
<dbReference type="Pfam" id="PF06172">
    <property type="entry name" value="Cupin_5"/>
    <property type="match status" value="1"/>
</dbReference>
<dbReference type="InterPro" id="IPR014710">
    <property type="entry name" value="RmlC-like_jellyroll"/>
</dbReference>
<gene>
    <name evidence="2" type="ORF">SKA53_03081</name>
</gene>
<evidence type="ECO:0000313" key="3">
    <source>
        <dbReference type="Proteomes" id="UP000004507"/>
    </source>
</evidence>
<accession>A3V4D9</accession>
<organism evidence="2 3">
    <name type="scientific">Yoonia vestfoldensis SKA53</name>
    <dbReference type="NCBI Taxonomy" id="314232"/>
    <lineage>
        <taxon>Bacteria</taxon>
        <taxon>Pseudomonadati</taxon>
        <taxon>Pseudomonadota</taxon>
        <taxon>Alphaproteobacteria</taxon>
        <taxon>Rhodobacterales</taxon>
        <taxon>Paracoccaceae</taxon>
        <taxon>Yoonia</taxon>
    </lineage>
</organism>
<dbReference type="InterPro" id="IPR039935">
    <property type="entry name" value="YML079W-like"/>
</dbReference>
<comment type="caution">
    <text evidence="2">The sequence shown here is derived from an EMBL/GenBank/DDBJ whole genome shotgun (WGS) entry which is preliminary data.</text>
</comment>
<proteinExistence type="predicted"/>
<dbReference type="InterPro" id="IPR009327">
    <property type="entry name" value="Cupin_DUF985"/>
</dbReference>
<name>A3V4D9_9RHOB</name>
<dbReference type="Gene3D" id="2.60.120.10">
    <property type="entry name" value="Jelly Rolls"/>
    <property type="match status" value="1"/>
</dbReference>
<dbReference type="STRING" id="314232.SKA53_03081"/>
<dbReference type="PANTHER" id="PTHR33387:SF3">
    <property type="entry name" value="DUF985 DOMAIN-CONTAINING PROTEIN"/>
    <property type="match status" value="1"/>
</dbReference>
<dbReference type="OrthoDB" id="9798288at2"/>
<dbReference type="HOGENOM" id="CLU_088365_1_1_5"/>